<dbReference type="PANTHER" id="PTHR34107">
    <property type="entry name" value="SLL0198 PROTEIN-RELATED"/>
    <property type="match status" value="1"/>
</dbReference>
<keyword evidence="2" id="KW-0378">Hydrolase</keyword>
<dbReference type="AlphaFoldDB" id="A0AA96WIX6"/>
<dbReference type="RefSeq" id="WP_316432450.1">
    <property type="nucleotide sequence ID" value="NZ_CP053586.1"/>
</dbReference>
<dbReference type="InterPro" id="IPR012296">
    <property type="entry name" value="Nuclease_put_TT1808"/>
</dbReference>
<feature type="domain" description="Putative restriction endonuclease" evidence="1">
    <location>
        <begin position="8"/>
        <end position="160"/>
    </location>
</feature>
<gene>
    <name evidence="2" type="ORF">HJG54_27625</name>
</gene>
<dbReference type="GO" id="GO:0004519">
    <property type="term" value="F:endonuclease activity"/>
    <property type="evidence" value="ECO:0007669"/>
    <property type="project" value="UniProtKB-KW"/>
</dbReference>
<dbReference type="CDD" id="cd06260">
    <property type="entry name" value="DUF820-like"/>
    <property type="match status" value="1"/>
</dbReference>
<sequence length="176" mass="20100">MSQAETLAEYEDEELQEMPSLEHGAIGIRLGRYLDMYVEEKGLGLVCNSQTTYRFVGQKPTCLPDLSFVSRERLPVRIDQNADFAPDLAVEVLSKGDDVSEIDQKILQYQRSGVRLVWVIHPAIQVVDVYRLQDGLKLQRLLPDDELDGESVIPEFRLKVSRLFELPNAPKLEDRI</sequence>
<reference evidence="2" key="1">
    <citation type="submission" date="2020-05" db="EMBL/GenBank/DDBJ databases">
        <authorList>
            <person name="Zhu T."/>
            <person name="Keshari N."/>
            <person name="Lu X."/>
        </authorList>
    </citation>
    <scope>NUCLEOTIDE SEQUENCE</scope>
    <source>
        <strain evidence="2">NK1-12</strain>
    </source>
</reference>
<dbReference type="EMBL" id="CP053586">
    <property type="protein sequence ID" value="WNZ26218.1"/>
    <property type="molecule type" value="Genomic_DNA"/>
</dbReference>
<dbReference type="PANTHER" id="PTHR34107:SF4">
    <property type="entry name" value="SLL1222 PROTEIN"/>
    <property type="match status" value="1"/>
</dbReference>
<evidence type="ECO:0000259" key="1">
    <source>
        <dbReference type="Pfam" id="PF05685"/>
    </source>
</evidence>
<dbReference type="InterPro" id="IPR011335">
    <property type="entry name" value="Restrct_endonuc-II-like"/>
</dbReference>
<dbReference type="Gene3D" id="3.90.1570.10">
    <property type="entry name" value="tt1808, chain A"/>
    <property type="match status" value="1"/>
</dbReference>
<accession>A0AA96WIX6</accession>
<dbReference type="InterPro" id="IPR008538">
    <property type="entry name" value="Uma2"/>
</dbReference>
<organism evidence="2">
    <name type="scientific">Leptolyngbya sp. NK1-12</name>
    <dbReference type="NCBI Taxonomy" id="2547451"/>
    <lineage>
        <taxon>Bacteria</taxon>
        <taxon>Bacillati</taxon>
        <taxon>Cyanobacteriota</taxon>
        <taxon>Cyanophyceae</taxon>
        <taxon>Leptolyngbyales</taxon>
        <taxon>Leptolyngbyaceae</taxon>
        <taxon>Leptolyngbya group</taxon>
        <taxon>Leptolyngbya</taxon>
    </lineage>
</organism>
<dbReference type="SUPFAM" id="SSF52980">
    <property type="entry name" value="Restriction endonuclease-like"/>
    <property type="match status" value="1"/>
</dbReference>
<keyword evidence="2" id="KW-0540">Nuclease</keyword>
<protein>
    <submittedName>
        <fullName evidence="2">Uma2 family endonuclease</fullName>
    </submittedName>
</protein>
<name>A0AA96WIX6_9CYAN</name>
<keyword evidence="2" id="KW-0255">Endonuclease</keyword>
<evidence type="ECO:0000313" key="2">
    <source>
        <dbReference type="EMBL" id="WNZ26218.1"/>
    </source>
</evidence>
<proteinExistence type="predicted"/>
<dbReference type="Pfam" id="PF05685">
    <property type="entry name" value="Uma2"/>
    <property type="match status" value="1"/>
</dbReference>